<dbReference type="EMBL" id="HBGJ01041022">
    <property type="protein sequence ID" value="CAD9267381.1"/>
    <property type="molecule type" value="Transcribed_RNA"/>
</dbReference>
<name>A0A7S1UH56_9STRA</name>
<protein>
    <submittedName>
        <fullName evidence="2">Uncharacterized protein</fullName>
    </submittedName>
</protein>
<feature type="signal peptide" evidence="1">
    <location>
        <begin position="1"/>
        <end position="21"/>
    </location>
</feature>
<gene>
    <name evidence="2" type="ORF">PPAR1163_LOCUS25808</name>
</gene>
<evidence type="ECO:0000313" key="2">
    <source>
        <dbReference type="EMBL" id="CAD9267381.1"/>
    </source>
</evidence>
<accession>A0A7S1UH56</accession>
<sequence length="459" mass="50949">MREARLLRCAALACLAHVATAMGIGREGQETGDEGTWGFDFGPEVPGTYLPTPFGIEKLPAETQSFATEKEWLRFKAARHFAGVLRTGTKSVVIPAFNPGVTSLAKGSIAFHEIRRALQEKNRLIPGADVAYVAAFKNGPAQCDRFPSHEEHYERGQARRAGRLRVAATSFYTKYAILDEKLRVVALVGSDPSAEPILRGDGLRTNLMLERLHDVRITDMGRGAEGLYLRTGWIVNKRRKVVFKIDWLHLSVSALGDVVGKILPLADEVLPGILEQNGKNLGVLWDGDDSKGLEIVTWLGDKCVTVQQWPFAGDNGRNATCGTPLNSRIRNGGTPIDLEPFCPGFYMGVGHLNLDYGPRGDIGTKWGNTYVQYAVVFRKEQPHHTLAVRGPFCFPSVHQPERCDWVQFLSEPLLVENSTVIFPYGVNDCESAYARMPVEKVLDFVFMANREARERHCLI</sequence>
<keyword evidence="1" id="KW-0732">Signal</keyword>
<reference evidence="2" key="1">
    <citation type="submission" date="2021-01" db="EMBL/GenBank/DDBJ databases">
        <authorList>
            <person name="Corre E."/>
            <person name="Pelletier E."/>
            <person name="Niang G."/>
            <person name="Scheremetjew M."/>
            <person name="Finn R."/>
            <person name="Kale V."/>
            <person name="Holt S."/>
            <person name="Cochrane G."/>
            <person name="Meng A."/>
            <person name="Brown T."/>
            <person name="Cohen L."/>
        </authorList>
    </citation>
    <scope>NUCLEOTIDE SEQUENCE</scope>
    <source>
        <strain evidence="2">CCMP2877</strain>
    </source>
</reference>
<evidence type="ECO:0000256" key="1">
    <source>
        <dbReference type="SAM" id="SignalP"/>
    </source>
</evidence>
<dbReference type="AlphaFoldDB" id="A0A7S1UH56"/>
<proteinExistence type="predicted"/>
<organism evidence="2">
    <name type="scientific">Phaeomonas parva</name>
    <dbReference type="NCBI Taxonomy" id="124430"/>
    <lineage>
        <taxon>Eukaryota</taxon>
        <taxon>Sar</taxon>
        <taxon>Stramenopiles</taxon>
        <taxon>Ochrophyta</taxon>
        <taxon>Pinguiophyceae</taxon>
        <taxon>Pinguiochrysidales</taxon>
        <taxon>Pinguiochrysidaceae</taxon>
        <taxon>Phaeomonas</taxon>
    </lineage>
</organism>
<feature type="chain" id="PRO_5030592364" evidence="1">
    <location>
        <begin position="22"/>
        <end position="459"/>
    </location>
</feature>